<dbReference type="Proteomes" id="UP000248116">
    <property type="component" value="Unassembled WGS sequence"/>
</dbReference>
<dbReference type="EMBL" id="PRCW01000002">
    <property type="protein sequence ID" value="PYD49317.1"/>
    <property type="molecule type" value="Genomic_DNA"/>
</dbReference>
<keyword evidence="2" id="KW-1185">Reference proteome</keyword>
<reference evidence="1 2" key="1">
    <citation type="submission" date="2018-02" db="EMBL/GenBank/DDBJ databases">
        <authorList>
            <person name="Skraban J."/>
            <person name="Trcek J."/>
        </authorList>
    </citation>
    <scope>NUCLEOTIDE SEQUENCE [LARGE SCALE GENOMIC DNA]</scope>
    <source>
        <strain evidence="1 2">AV446</strain>
    </source>
</reference>
<comment type="caution">
    <text evidence="1">The sequence shown here is derived from an EMBL/GenBank/DDBJ whole genome shotgun (WGS) entry which is preliminary data.</text>
</comment>
<organism evidence="1 2">
    <name type="scientific">Novacetimonas pomaceti</name>
    <dbReference type="NCBI Taxonomy" id="2021998"/>
    <lineage>
        <taxon>Bacteria</taxon>
        <taxon>Pseudomonadati</taxon>
        <taxon>Pseudomonadota</taxon>
        <taxon>Alphaproteobacteria</taxon>
        <taxon>Acetobacterales</taxon>
        <taxon>Acetobacteraceae</taxon>
        <taxon>Novacetimonas</taxon>
    </lineage>
</organism>
<gene>
    <name evidence="1" type="ORF">C3920_00085</name>
</gene>
<evidence type="ECO:0000313" key="1">
    <source>
        <dbReference type="EMBL" id="PYD49317.1"/>
    </source>
</evidence>
<name>A0ABX5P8T9_9PROT</name>
<protein>
    <submittedName>
        <fullName evidence="1">Uncharacterized protein</fullName>
    </submittedName>
</protein>
<accession>A0ABX5P8T9</accession>
<evidence type="ECO:0000313" key="2">
    <source>
        <dbReference type="Proteomes" id="UP000248116"/>
    </source>
</evidence>
<proteinExistence type="predicted"/>
<sequence length="80" mass="8230">MVVGAMVAGVRIWAAGGTSHTLPAVPARAFADGHGMAIAPAHIRPSAATSRLEPVPFAMGADMWRNMSRKNGKGFGVACI</sequence>